<dbReference type="Proteomes" id="UP000326759">
    <property type="component" value="Unassembled WGS sequence"/>
</dbReference>
<evidence type="ECO:0000313" key="3">
    <source>
        <dbReference type="Proteomes" id="UP000326759"/>
    </source>
</evidence>
<sequence>MEHKKERRLLIYCIPLTKNNFSIYWFKECDLPFLSSQFVEAFFVSLSGLVCFLLLCPNSVKSVCNNGKIFSSFMNKANCKFKYTPLLKADAKMSVTLLSCSKTTHQMASNRKQNKTELLWSERT</sequence>
<evidence type="ECO:0000313" key="2">
    <source>
        <dbReference type="EMBL" id="KAB7504616.1"/>
    </source>
</evidence>
<dbReference type="AlphaFoldDB" id="A0A5N5TD84"/>
<feature type="transmembrane region" description="Helical" evidence="1">
    <location>
        <begin position="9"/>
        <end position="26"/>
    </location>
</feature>
<protein>
    <submittedName>
        <fullName evidence="2">Uncharacterized protein</fullName>
    </submittedName>
</protein>
<gene>
    <name evidence="2" type="ORF">Anas_11037</name>
</gene>
<name>A0A5N5TD84_9CRUS</name>
<proteinExistence type="predicted"/>
<evidence type="ECO:0000256" key="1">
    <source>
        <dbReference type="SAM" id="Phobius"/>
    </source>
</evidence>
<keyword evidence="1" id="KW-1133">Transmembrane helix</keyword>
<dbReference type="EMBL" id="SEYY01002746">
    <property type="protein sequence ID" value="KAB7504616.1"/>
    <property type="molecule type" value="Genomic_DNA"/>
</dbReference>
<keyword evidence="3" id="KW-1185">Reference proteome</keyword>
<reference evidence="2 3" key="1">
    <citation type="journal article" date="2019" name="PLoS Biol.">
        <title>Sex chromosomes control vertical transmission of feminizing Wolbachia symbionts in an isopod.</title>
        <authorList>
            <person name="Becking T."/>
            <person name="Chebbi M.A."/>
            <person name="Giraud I."/>
            <person name="Moumen B."/>
            <person name="Laverre T."/>
            <person name="Caubet Y."/>
            <person name="Peccoud J."/>
            <person name="Gilbert C."/>
            <person name="Cordaux R."/>
        </authorList>
    </citation>
    <scope>NUCLEOTIDE SEQUENCE [LARGE SCALE GENOMIC DNA]</scope>
    <source>
        <strain evidence="2">ANa2</strain>
        <tissue evidence="2">Whole body excluding digestive tract and cuticle</tissue>
    </source>
</reference>
<organism evidence="2 3">
    <name type="scientific">Armadillidium nasatum</name>
    <dbReference type="NCBI Taxonomy" id="96803"/>
    <lineage>
        <taxon>Eukaryota</taxon>
        <taxon>Metazoa</taxon>
        <taxon>Ecdysozoa</taxon>
        <taxon>Arthropoda</taxon>
        <taxon>Crustacea</taxon>
        <taxon>Multicrustacea</taxon>
        <taxon>Malacostraca</taxon>
        <taxon>Eumalacostraca</taxon>
        <taxon>Peracarida</taxon>
        <taxon>Isopoda</taxon>
        <taxon>Oniscidea</taxon>
        <taxon>Crinocheta</taxon>
        <taxon>Armadillidiidae</taxon>
        <taxon>Armadillidium</taxon>
    </lineage>
</organism>
<feature type="transmembrane region" description="Helical" evidence="1">
    <location>
        <begin position="38"/>
        <end position="56"/>
    </location>
</feature>
<accession>A0A5N5TD84</accession>
<comment type="caution">
    <text evidence="2">The sequence shown here is derived from an EMBL/GenBank/DDBJ whole genome shotgun (WGS) entry which is preliminary data.</text>
</comment>
<keyword evidence="1" id="KW-0472">Membrane</keyword>
<keyword evidence="1" id="KW-0812">Transmembrane</keyword>